<comment type="subunit">
    <text evidence="7">Component of the ESCRT-I complex (endosomal sorting complex required for transport I).</text>
</comment>
<dbReference type="SUPFAM" id="SSF140111">
    <property type="entry name" value="Endosomal sorting complex assembly domain"/>
    <property type="match status" value="1"/>
</dbReference>
<keyword evidence="13" id="KW-1185">Reference proteome</keyword>
<dbReference type="GO" id="GO:0043328">
    <property type="term" value="P:protein transport to vacuole involved in ubiquitin-dependent protein catabolic process via the multivesicular body sorting pathway"/>
    <property type="evidence" value="ECO:0007669"/>
    <property type="project" value="TreeGrafter"/>
</dbReference>
<gene>
    <name evidence="12" type="ORF">BXYJ_LOCUS1738</name>
</gene>
<dbReference type="AlphaFoldDB" id="A0A7I8XIF5"/>
<keyword evidence="5 9" id="KW-0653">Protein transport</keyword>
<evidence type="ECO:0000259" key="11">
    <source>
        <dbReference type="PROSITE" id="PS51313"/>
    </source>
</evidence>
<name>A0A7I8XIF5_BURXY</name>
<dbReference type="Gene3D" id="1.20.120.1130">
    <property type="match status" value="1"/>
</dbReference>
<dbReference type="SMR" id="A0A7I8XIF5"/>
<dbReference type="GO" id="GO:0000813">
    <property type="term" value="C:ESCRT I complex"/>
    <property type="evidence" value="ECO:0007669"/>
    <property type="project" value="InterPro"/>
</dbReference>
<comment type="similarity">
    <text evidence="9">Belongs to the VPS28 family.</text>
</comment>
<dbReference type="Proteomes" id="UP000659654">
    <property type="component" value="Unassembled WGS sequence"/>
</dbReference>
<proteinExistence type="inferred from homology"/>
<dbReference type="FunFam" id="1.20.120.1130:FF:000001">
    <property type="entry name" value="Vacuolar protein sorting-associated protein 28 homolog"/>
    <property type="match status" value="1"/>
</dbReference>
<dbReference type="Gene3D" id="1.20.1440.200">
    <property type="match status" value="1"/>
</dbReference>
<sequence length="260" mass="30410">MNEFHASKVVTLTVPKNAAAKRRKNGISYDRSEKNLSNFHEATHCIYRSQLSQQKSRFMTTLQEIRLYENHTERENVDNMSELYAVLNALECLEKVFSRDYILPNEYTAECSKLLTQYKVTIRLLHGMSVEDFVRKYRINCPAALERIREDRPITVKDDRGNVLKNIAEIVELFITFMDHLKLNMRTVDELYPTLSDLYNALNTMSSLPDNIGIKQKIKNWHDKLSSMAASEEISEEDARQMVFEVESAYNDFNRHLRNT</sequence>
<protein>
    <recommendedName>
        <fullName evidence="2">Vacuolar protein sorting-associated protein 28 homolog</fullName>
    </recommendedName>
    <alternativeName>
        <fullName evidence="8">ESCRT-I complex subunit VPS28</fullName>
    </alternativeName>
</protein>
<evidence type="ECO:0000256" key="2">
    <source>
        <dbReference type="ARBA" id="ARBA00020968"/>
    </source>
</evidence>
<dbReference type="OrthoDB" id="2671at2759"/>
<dbReference type="PROSITE" id="PS51313">
    <property type="entry name" value="VPS28_N"/>
    <property type="match status" value="1"/>
</dbReference>
<evidence type="ECO:0000256" key="1">
    <source>
        <dbReference type="ARBA" id="ARBA00004177"/>
    </source>
</evidence>
<keyword evidence="3 9" id="KW-0813">Transport</keyword>
<evidence type="ECO:0000256" key="8">
    <source>
        <dbReference type="ARBA" id="ARBA00083439"/>
    </source>
</evidence>
<evidence type="ECO:0000313" key="13">
    <source>
        <dbReference type="Proteomes" id="UP000659654"/>
    </source>
</evidence>
<dbReference type="PROSITE" id="PS51310">
    <property type="entry name" value="VPS28_C"/>
    <property type="match status" value="1"/>
</dbReference>
<comment type="subcellular location">
    <subcellularLocation>
        <location evidence="1">Endosome</location>
    </subcellularLocation>
</comment>
<evidence type="ECO:0000256" key="7">
    <source>
        <dbReference type="ARBA" id="ARBA00066174"/>
    </source>
</evidence>
<feature type="domain" description="VPS28 N-terminal" evidence="11">
    <location>
        <begin position="54"/>
        <end position="158"/>
    </location>
</feature>
<dbReference type="EMBL" id="CAJFCV020000001">
    <property type="protein sequence ID" value="CAG9085617.1"/>
    <property type="molecule type" value="Genomic_DNA"/>
</dbReference>
<dbReference type="GO" id="GO:0044877">
    <property type="term" value="F:protein-containing complex binding"/>
    <property type="evidence" value="ECO:0007669"/>
    <property type="project" value="TreeGrafter"/>
</dbReference>
<dbReference type="Proteomes" id="UP000582659">
    <property type="component" value="Unassembled WGS sequence"/>
</dbReference>
<evidence type="ECO:0000256" key="4">
    <source>
        <dbReference type="ARBA" id="ARBA00022753"/>
    </source>
</evidence>
<comment type="function">
    <text evidence="6">Component of the ESCRT-I complex, a regulator of vesicular trafficking process.</text>
</comment>
<dbReference type="Pfam" id="PF03997">
    <property type="entry name" value="VPS28"/>
    <property type="match status" value="1"/>
</dbReference>
<dbReference type="InterPro" id="IPR017898">
    <property type="entry name" value="VPS28_N"/>
</dbReference>
<evidence type="ECO:0000259" key="10">
    <source>
        <dbReference type="PROSITE" id="PS51310"/>
    </source>
</evidence>
<dbReference type="InterPro" id="IPR017899">
    <property type="entry name" value="VPS28_C"/>
</dbReference>
<dbReference type="InterPro" id="IPR007143">
    <property type="entry name" value="Vps28"/>
</dbReference>
<evidence type="ECO:0000256" key="5">
    <source>
        <dbReference type="ARBA" id="ARBA00022927"/>
    </source>
</evidence>
<dbReference type="EMBL" id="CAJFDI010000001">
    <property type="protein sequence ID" value="CAD5210044.1"/>
    <property type="molecule type" value="Genomic_DNA"/>
</dbReference>
<evidence type="ECO:0000256" key="6">
    <source>
        <dbReference type="ARBA" id="ARBA00056039"/>
    </source>
</evidence>
<comment type="caution">
    <text evidence="12">The sequence shown here is derived from an EMBL/GenBank/DDBJ whole genome shotgun (WGS) entry which is preliminary data.</text>
</comment>
<dbReference type="PANTHER" id="PTHR12937:SF0">
    <property type="entry name" value="VACUOLAR PROTEIN SORTING-ASSOCIATED PROTEIN 28 HOMOLOG"/>
    <property type="match status" value="1"/>
</dbReference>
<reference evidence="12" key="1">
    <citation type="submission" date="2020-09" db="EMBL/GenBank/DDBJ databases">
        <authorList>
            <person name="Kikuchi T."/>
        </authorList>
    </citation>
    <scope>NUCLEOTIDE SEQUENCE</scope>
    <source>
        <strain evidence="12">Ka4C1</strain>
    </source>
</reference>
<evidence type="ECO:0000313" key="12">
    <source>
        <dbReference type="EMBL" id="CAD5210044.1"/>
    </source>
</evidence>
<dbReference type="PANTHER" id="PTHR12937">
    <property type="entry name" value="VACUOLAR PROTEIN SORTING 28, ISOFORM 2 VPS28"/>
    <property type="match status" value="1"/>
</dbReference>
<dbReference type="SUPFAM" id="SSF140427">
    <property type="entry name" value="VPS28 C-terminal domain-like"/>
    <property type="match status" value="1"/>
</dbReference>
<evidence type="ECO:0000256" key="9">
    <source>
        <dbReference type="PROSITE-ProRule" id="PRU00642"/>
    </source>
</evidence>
<keyword evidence="4" id="KW-0967">Endosome</keyword>
<accession>A0A7I8XIF5</accession>
<evidence type="ECO:0000256" key="3">
    <source>
        <dbReference type="ARBA" id="ARBA00022448"/>
    </source>
</evidence>
<dbReference type="InterPro" id="IPR038358">
    <property type="entry name" value="VPS28_N_sf"/>
</dbReference>
<dbReference type="InterPro" id="IPR037202">
    <property type="entry name" value="ESCRT_assembly_dom"/>
</dbReference>
<organism evidence="12 13">
    <name type="scientific">Bursaphelenchus xylophilus</name>
    <name type="common">Pinewood nematode worm</name>
    <name type="synonym">Aphelenchoides xylophilus</name>
    <dbReference type="NCBI Taxonomy" id="6326"/>
    <lineage>
        <taxon>Eukaryota</taxon>
        <taxon>Metazoa</taxon>
        <taxon>Ecdysozoa</taxon>
        <taxon>Nematoda</taxon>
        <taxon>Chromadorea</taxon>
        <taxon>Rhabditida</taxon>
        <taxon>Tylenchina</taxon>
        <taxon>Tylenchomorpha</taxon>
        <taxon>Aphelenchoidea</taxon>
        <taxon>Aphelenchoididae</taxon>
        <taxon>Bursaphelenchus</taxon>
    </lineage>
</organism>
<dbReference type="InterPro" id="IPR037206">
    <property type="entry name" value="VPS28_C_sf"/>
</dbReference>
<feature type="domain" description="VPS28 C-terminal" evidence="10">
    <location>
        <begin position="162"/>
        <end position="258"/>
    </location>
</feature>